<name>A0A381X586_9ZZZZ</name>
<accession>A0A381X586</accession>
<dbReference type="InterPro" id="IPR000298">
    <property type="entry name" value="Cyt_c_oxidase-like_su3"/>
</dbReference>
<gene>
    <name evidence="8" type="ORF">METZ01_LOCUS112682</name>
</gene>
<keyword evidence="3 6" id="KW-0812">Transmembrane</keyword>
<evidence type="ECO:0000256" key="2">
    <source>
        <dbReference type="ARBA" id="ARBA00010581"/>
    </source>
</evidence>
<keyword evidence="4 6" id="KW-1133">Transmembrane helix</keyword>
<dbReference type="SUPFAM" id="SSF81452">
    <property type="entry name" value="Cytochrome c oxidase subunit III-like"/>
    <property type="match status" value="2"/>
</dbReference>
<reference evidence="8" key="1">
    <citation type="submission" date="2018-05" db="EMBL/GenBank/DDBJ databases">
        <authorList>
            <person name="Lanie J.A."/>
            <person name="Ng W.-L."/>
            <person name="Kazmierczak K.M."/>
            <person name="Andrzejewski T.M."/>
            <person name="Davidsen T.M."/>
            <person name="Wayne K.J."/>
            <person name="Tettelin H."/>
            <person name="Glass J.I."/>
            <person name="Rusch D."/>
            <person name="Podicherti R."/>
            <person name="Tsui H.-C.T."/>
            <person name="Winkler M.E."/>
        </authorList>
    </citation>
    <scope>NUCLEOTIDE SEQUENCE</scope>
</reference>
<evidence type="ECO:0000256" key="5">
    <source>
        <dbReference type="ARBA" id="ARBA00023136"/>
    </source>
</evidence>
<dbReference type="CDD" id="cd00386">
    <property type="entry name" value="Heme_Cu_Oxidase_III_like"/>
    <property type="match status" value="1"/>
</dbReference>
<dbReference type="PANTHER" id="PTHR11403:SF6">
    <property type="entry name" value="NITRIC OXIDE REDUCTASE SUBUNIT E"/>
    <property type="match status" value="1"/>
</dbReference>
<feature type="transmembrane region" description="Helical" evidence="6">
    <location>
        <begin position="20"/>
        <end position="43"/>
    </location>
</feature>
<evidence type="ECO:0000313" key="8">
    <source>
        <dbReference type="EMBL" id="SVA59828.1"/>
    </source>
</evidence>
<feature type="transmembrane region" description="Helical" evidence="6">
    <location>
        <begin position="55"/>
        <end position="81"/>
    </location>
</feature>
<dbReference type="PROSITE" id="PS50253">
    <property type="entry name" value="COX3"/>
    <property type="match status" value="1"/>
</dbReference>
<dbReference type="Pfam" id="PF00510">
    <property type="entry name" value="COX3"/>
    <property type="match status" value="1"/>
</dbReference>
<evidence type="ECO:0000256" key="3">
    <source>
        <dbReference type="ARBA" id="ARBA00022692"/>
    </source>
</evidence>
<feature type="transmembrane region" description="Helical" evidence="6">
    <location>
        <begin position="340"/>
        <end position="364"/>
    </location>
</feature>
<organism evidence="8">
    <name type="scientific">marine metagenome</name>
    <dbReference type="NCBI Taxonomy" id="408172"/>
    <lineage>
        <taxon>unclassified sequences</taxon>
        <taxon>metagenomes</taxon>
        <taxon>ecological metagenomes</taxon>
    </lineage>
</organism>
<dbReference type="InterPro" id="IPR013833">
    <property type="entry name" value="Cyt_c_oxidase_su3_a-hlx"/>
</dbReference>
<feature type="transmembrane region" description="Helical" evidence="6">
    <location>
        <begin position="384"/>
        <end position="405"/>
    </location>
</feature>
<dbReference type="InterPro" id="IPR024791">
    <property type="entry name" value="Cyt_c/ubiquinol_Oxase_su3"/>
</dbReference>
<comment type="subcellular location">
    <subcellularLocation>
        <location evidence="1">Membrane</location>
        <topology evidence="1">Multi-pass membrane protein</topology>
    </subcellularLocation>
</comment>
<evidence type="ECO:0000256" key="1">
    <source>
        <dbReference type="ARBA" id="ARBA00004141"/>
    </source>
</evidence>
<sequence>MEIPYTVKPRPDTGLYNGKLGIWLFLASEVMLFGALFSSYVLLRVGAEDGTWSMGLMNIMVGAGNTMVLIASSMFVVLAWAELKQGNLAGYKKWKWATIACAVLFLVVKWSYEWPQKFKHYDVWMNDTAVLHEKFEKGYHETASHPAGKNATGVSVEEYVERFYTKRFFKEPSDVSKTAFKQGWANGTLALSGHINGYEEAVIDVQIGEWDANAGVTQDEAKAAVNAADGDGDQAFDGGGLVLAKLDYDTAKRAEYVLGQAGFKVTLSVAAYEKVKTHPWFWRTPRINEDIGGKPRVRSIVLGLDHSHDEEGHHQEVEIETSHISRLSAYEPKHSTFFGIYYTITGLHAAHVFGGIIVMVYNMLPIGLAMWHKDRERFTNRIETFGLFWHFVDLVWIFLFPILYIL</sequence>
<dbReference type="GO" id="GO:0016020">
    <property type="term" value="C:membrane"/>
    <property type="evidence" value="ECO:0007669"/>
    <property type="project" value="UniProtKB-SubCell"/>
</dbReference>
<dbReference type="EMBL" id="UINC01013941">
    <property type="protein sequence ID" value="SVA59828.1"/>
    <property type="molecule type" value="Genomic_DNA"/>
</dbReference>
<dbReference type="PANTHER" id="PTHR11403">
    <property type="entry name" value="CYTOCHROME C OXIDASE SUBUNIT III"/>
    <property type="match status" value="1"/>
</dbReference>
<dbReference type="GO" id="GO:0004129">
    <property type="term" value="F:cytochrome-c oxidase activity"/>
    <property type="evidence" value="ECO:0007669"/>
    <property type="project" value="InterPro"/>
</dbReference>
<evidence type="ECO:0000259" key="7">
    <source>
        <dbReference type="PROSITE" id="PS50253"/>
    </source>
</evidence>
<comment type="similarity">
    <text evidence="2">Belongs to the cytochrome c oxidase subunit 3 family.</text>
</comment>
<dbReference type="GO" id="GO:0019646">
    <property type="term" value="P:aerobic electron transport chain"/>
    <property type="evidence" value="ECO:0007669"/>
    <property type="project" value="InterPro"/>
</dbReference>
<dbReference type="AlphaFoldDB" id="A0A381X586"/>
<feature type="domain" description="Heme-copper oxidase subunit III family profile" evidence="7">
    <location>
        <begin position="1"/>
        <end position="406"/>
    </location>
</feature>
<evidence type="ECO:0000256" key="4">
    <source>
        <dbReference type="ARBA" id="ARBA00022989"/>
    </source>
</evidence>
<protein>
    <recommendedName>
        <fullName evidence="7">Heme-copper oxidase subunit III family profile domain-containing protein</fullName>
    </recommendedName>
</protein>
<feature type="transmembrane region" description="Helical" evidence="6">
    <location>
        <begin position="93"/>
        <end position="112"/>
    </location>
</feature>
<evidence type="ECO:0000256" key="6">
    <source>
        <dbReference type="SAM" id="Phobius"/>
    </source>
</evidence>
<proteinExistence type="inferred from homology"/>
<dbReference type="InterPro" id="IPR035973">
    <property type="entry name" value="Cyt_c_oxidase_su3-like_sf"/>
</dbReference>
<keyword evidence="5 6" id="KW-0472">Membrane</keyword>
<dbReference type="Gene3D" id="1.20.120.80">
    <property type="entry name" value="Cytochrome c oxidase, subunit III, four-helix bundle"/>
    <property type="match status" value="2"/>
</dbReference>